<proteinExistence type="predicted"/>
<dbReference type="Proteomes" id="UP000272464">
    <property type="component" value="Unassembled WGS sequence"/>
</dbReference>
<protein>
    <submittedName>
        <fullName evidence="1">Transcriptional regulator</fullName>
    </submittedName>
</protein>
<keyword evidence="2" id="KW-1185">Reference proteome</keyword>
<evidence type="ECO:0000313" key="2">
    <source>
        <dbReference type="Proteomes" id="UP000272464"/>
    </source>
</evidence>
<sequence length="445" mass="49496">MTLNLKVAVIGPQDLVQAVMELGSKYEGLTMIPAAYQHEKDTLQLAAEVGTLADILLFTGPIPYQIALGLIKDKPMVHVQYSGTALYKVLFDFIRDEVLHLGDNGLKISVDVLDREEIEERLTEIGITEYELYVKTYSVGIETEELVSFHHQLWKEGKVKVTVTSVTSVYERLKQLGVPVYRVIPTLSSIRDTLNRALLEAKSLKFSSSQIAVGIMNIDNFMKVSKEVASEYELQRKKLVLQQILLDYGEETQALIKWTDGDEVSFITTRGIIEQTTRKFQEAPLLLEIMEKLQWKASIGIGIGRTANEAEGKAREALLKAKLSGGGNCFLIMQDGLVYGPMGSELILEYSVRSEDPQLLSIAKKVGLSVGTINKLQSFCNRLGTTTFTASQLAEGFGITLRSARRIMAVLEKFEIARIVGEEQPAGRGRPRQIYHITLEGAGHE</sequence>
<dbReference type="RefSeq" id="WP_127199825.1">
    <property type="nucleotide sequence ID" value="NZ_RZNX01000005.1"/>
</dbReference>
<evidence type="ECO:0000313" key="1">
    <source>
        <dbReference type="EMBL" id="RUT29881.1"/>
    </source>
</evidence>
<name>A0A3S1B4S7_9BACL</name>
<dbReference type="InterPro" id="IPR043128">
    <property type="entry name" value="Rev_trsase/Diguanyl_cyclase"/>
</dbReference>
<dbReference type="InterPro" id="IPR036390">
    <property type="entry name" value="WH_DNA-bd_sf"/>
</dbReference>
<gene>
    <name evidence="1" type="ORF">EJP77_13775</name>
</gene>
<dbReference type="Gene3D" id="3.30.70.270">
    <property type="match status" value="1"/>
</dbReference>
<accession>A0A3S1B4S7</accession>
<organism evidence="1 2">
    <name type="scientific">Paenibacillus zeisoli</name>
    <dbReference type="NCBI Taxonomy" id="2496267"/>
    <lineage>
        <taxon>Bacteria</taxon>
        <taxon>Bacillati</taxon>
        <taxon>Bacillota</taxon>
        <taxon>Bacilli</taxon>
        <taxon>Bacillales</taxon>
        <taxon>Paenibacillaceae</taxon>
        <taxon>Paenibacillus</taxon>
    </lineage>
</organism>
<dbReference type="EMBL" id="RZNX01000005">
    <property type="protein sequence ID" value="RUT29881.1"/>
    <property type="molecule type" value="Genomic_DNA"/>
</dbReference>
<reference evidence="1 2" key="1">
    <citation type="submission" date="2018-12" db="EMBL/GenBank/DDBJ databases">
        <authorList>
            <person name="Sun L."/>
            <person name="Chen Z."/>
        </authorList>
    </citation>
    <scope>NUCLEOTIDE SEQUENCE [LARGE SCALE GENOMIC DNA]</scope>
    <source>
        <strain evidence="1 2">3-5-3</strain>
    </source>
</reference>
<dbReference type="SUPFAM" id="SSF46785">
    <property type="entry name" value="Winged helix' DNA-binding domain"/>
    <property type="match status" value="1"/>
</dbReference>
<comment type="caution">
    <text evidence="1">The sequence shown here is derived from an EMBL/GenBank/DDBJ whole genome shotgun (WGS) entry which is preliminary data.</text>
</comment>
<dbReference type="AlphaFoldDB" id="A0A3S1B4S7"/>
<dbReference type="OrthoDB" id="4986073at2"/>